<name>Q0W7H8_METAR</name>
<dbReference type="InterPro" id="IPR020846">
    <property type="entry name" value="MFS_dom"/>
</dbReference>
<dbReference type="InterPro" id="IPR011701">
    <property type="entry name" value="MFS"/>
</dbReference>
<dbReference type="eggNOG" id="arCOG00132">
    <property type="taxonomic scope" value="Archaea"/>
</dbReference>
<dbReference type="PROSITE" id="PS50850">
    <property type="entry name" value="MFS"/>
    <property type="match status" value="1"/>
</dbReference>
<keyword evidence="1" id="KW-0812">Transmembrane</keyword>
<dbReference type="SUPFAM" id="SSF103473">
    <property type="entry name" value="MFS general substrate transporter"/>
    <property type="match status" value="1"/>
</dbReference>
<sequence>MSVGRSLMLDYIRALKNSTFNARAFVIFTFLMSLYIGIYNVIFNLYVIKLGYTEQFLGLIISASMISTGLFAFPAAQCCDRMGSKMCLVTSGLLTSVTLYLLYTVTSADLLLVLSILNGILGAIPTVIGHPFLVENSSRENRLHVFSISFGTIMAATIIGTSAGGYLPQLCQAFFGLQEIGVDAYRYTLMISLAIAALSVVPLIFIKDRKKPCSVKGDMKTFVRRLAESRVVRQLVLISCLIGMGAGLIVPFFNVYFNKVLYATTGEIGIIFSLAQISMVASAVIVPYLARRIGKVRMIALSYLCSIPFLVMLALTSNLYLAGAAYVLRMLFMNMSSPISNSFSMEIVDAEDMASVSSLTSTGNYIAISIGSLIAGVLMSWGAYTMPYYSACIFYGLAAVLYFKFFRRYEEKAETPLREVEVSM</sequence>
<feature type="transmembrane region" description="Helical" evidence="1">
    <location>
        <begin position="388"/>
        <end position="406"/>
    </location>
</feature>
<feature type="transmembrane region" description="Helical" evidence="1">
    <location>
        <begin position="111"/>
        <end position="133"/>
    </location>
</feature>
<organism evidence="3 4">
    <name type="scientific">Methanocella arvoryzae (strain DSM 22066 / NBRC 105507 / MRE50)</name>
    <dbReference type="NCBI Taxonomy" id="351160"/>
    <lineage>
        <taxon>Archaea</taxon>
        <taxon>Methanobacteriati</taxon>
        <taxon>Methanobacteriota</taxon>
        <taxon>Stenosarchaea group</taxon>
        <taxon>Methanomicrobia</taxon>
        <taxon>Methanocellales</taxon>
        <taxon>Methanocellaceae</taxon>
        <taxon>Methanocella</taxon>
    </lineage>
</organism>
<feature type="domain" description="Major facilitator superfamily (MFS) profile" evidence="2">
    <location>
        <begin position="21"/>
        <end position="410"/>
    </location>
</feature>
<dbReference type="PANTHER" id="PTHR23520">
    <property type="entry name" value="TRANSPORTER, PUTATIVE (AFU_ORTHOLOGUE AFUA_3G04000)-RELATED"/>
    <property type="match status" value="1"/>
</dbReference>
<dbReference type="GO" id="GO:0022857">
    <property type="term" value="F:transmembrane transporter activity"/>
    <property type="evidence" value="ECO:0007669"/>
    <property type="project" value="InterPro"/>
</dbReference>
<evidence type="ECO:0000313" key="3">
    <source>
        <dbReference type="EMBL" id="CAJ35665.1"/>
    </source>
</evidence>
<feature type="transmembrane region" description="Helical" evidence="1">
    <location>
        <begin position="55"/>
        <end position="74"/>
    </location>
</feature>
<evidence type="ECO:0000313" key="4">
    <source>
        <dbReference type="Proteomes" id="UP000000663"/>
    </source>
</evidence>
<dbReference type="Pfam" id="PF07690">
    <property type="entry name" value="MFS_1"/>
    <property type="match status" value="1"/>
</dbReference>
<accession>Q0W7H8</accession>
<dbReference type="AlphaFoldDB" id="Q0W7H8"/>
<feature type="transmembrane region" description="Helical" evidence="1">
    <location>
        <begin position="235"/>
        <end position="256"/>
    </location>
</feature>
<dbReference type="Gene3D" id="1.20.1250.20">
    <property type="entry name" value="MFS general substrate transporter like domains"/>
    <property type="match status" value="1"/>
</dbReference>
<dbReference type="KEGG" id="rci:RCIX178"/>
<dbReference type="STRING" id="351160.RCIX178"/>
<keyword evidence="1" id="KW-0472">Membrane</keyword>
<evidence type="ECO:0000256" key="1">
    <source>
        <dbReference type="SAM" id="Phobius"/>
    </source>
</evidence>
<feature type="transmembrane region" description="Helical" evidence="1">
    <location>
        <begin position="187"/>
        <end position="206"/>
    </location>
</feature>
<feature type="transmembrane region" description="Helical" evidence="1">
    <location>
        <begin position="145"/>
        <end position="167"/>
    </location>
</feature>
<feature type="transmembrane region" description="Helical" evidence="1">
    <location>
        <begin position="86"/>
        <end position="105"/>
    </location>
</feature>
<evidence type="ECO:0000259" key="2">
    <source>
        <dbReference type="PROSITE" id="PS50850"/>
    </source>
</evidence>
<dbReference type="EMBL" id="AM114193">
    <property type="protein sequence ID" value="CAJ35665.1"/>
    <property type="molecule type" value="Genomic_DNA"/>
</dbReference>
<dbReference type="InterPro" id="IPR036259">
    <property type="entry name" value="MFS_trans_sf"/>
</dbReference>
<keyword evidence="1" id="KW-1133">Transmembrane helix</keyword>
<protein>
    <submittedName>
        <fullName evidence="3">Permease (Major facilitator superfamily)</fullName>
    </submittedName>
</protein>
<reference evidence="3 4" key="1">
    <citation type="journal article" date="2006" name="Science">
        <title>Genome of rice cluster I archaea -- the key methane producers in the rice rhizosphere.</title>
        <authorList>
            <person name="Erkel C."/>
            <person name="Kube M."/>
            <person name="Reinhardt R."/>
            <person name="Liesack W."/>
        </authorList>
    </citation>
    <scope>NUCLEOTIDE SEQUENCE [LARGE SCALE GENOMIC DNA]</scope>
    <source>
        <strain evidence="4">DSM 22066 / NBRC 105507 / MRE50</strain>
    </source>
</reference>
<feature type="transmembrane region" description="Helical" evidence="1">
    <location>
        <begin position="268"/>
        <end position="289"/>
    </location>
</feature>
<proteinExistence type="predicted"/>
<dbReference type="Proteomes" id="UP000000663">
    <property type="component" value="Chromosome"/>
</dbReference>
<dbReference type="PANTHER" id="PTHR23520:SF5">
    <property type="entry name" value="TRANSPORTER, PUTATIVE (AFU_ORTHOLOGUE AFUA_3G04000)-RELATED"/>
    <property type="match status" value="1"/>
</dbReference>
<gene>
    <name evidence="3" type="ORF">RCIX178</name>
</gene>
<feature type="transmembrane region" description="Helical" evidence="1">
    <location>
        <begin position="301"/>
        <end position="328"/>
    </location>
</feature>
<feature type="transmembrane region" description="Helical" evidence="1">
    <location>
        <begin position="20"/>
        <end position="43"/>
    </location>
</feature>
<keyword evidence="4" id="KW-1185">Reference proteome</keyword>